<dbReference type="GO" id="GO:0005886">
    <property type="term" value="C:plasma membrane"/>
    <property type="evidence" value="ECO:0007669"/>
    <property type="project" value="TreeGrafter"/>
</dbReference>
<dbReference type="GO" id="GO:0005261">
    <property type="term" value="F:monoatomic cation channel activity"/>
    <property type="evidence" value="ECO:0007669"/>
    <property type="project" value="TreeGrafter"/>
</dbReference>
<feature type="repeat" description="NHL" evidence="6">
    <location>
        <begin position="470"/>
        <end position="501"/>
    </location>
</feature>
<dbReference type="PANTHER" id="PTHR46730:SF1">
    <property type="entry name" value="PLAT DOMAIN-CONTAINING PROTEIN"/>
    <property type="match status" value="1"/>
</dbReference>
<keyword evidence="4 7" id="KW-1133">Transmembrane helix</keyword>
<keyword evidence="2 7" id="KW-0812">Transmembrane</keyword>
<dbReference type="Pfam" id="PF01436">
    <property type="entry name" value="NHL"/>
    <property type="match status" value="1"/>
</dbReference>
<evidence type="ECO:0000256" key="3">
    <source>
        <dbReference type="ARBA" id="ARBA00022737"/>
    </source>
</evidence>
<evidence type="ECO:0000313" key="9">
    <source>
        <dbReference type="EMBL" id="CAF0818474.1"/>
    </source>
</evidence>
<keyword evidence="3" id="KW-0677">Repeat</keyword>
<evidence type="ECO:0000313" key="10">
    <source>
        <dbReference type="Proteomes" id="UP000663852"/>
    </source>
</evidence>
<feature type="repeat" description="NHL" evidence="6">
    <location>
        <begin position="555"/>
        <end position="598"/>
    </location>
</feature>
<dbReference type="Gene3D" id="2.40.10.500">
    <property type="match status" value="1"/>
</dbReference>
<dbReference type="InterPro" id="IPR002859">
    <property type="entry name" value="PKD/REJ-like"/>
</dbReference>
<dbReference type="PANTHER" id="PTHR46730">
    <property type="entry name" value="POLYCYSTIN-1"/>
    <property type="match status" value="1"/>
</dbReference>
<evidence type="ECO:0000256" key="7">
    <source>
        <dbReference type="SAM" id="Phobius"/>
    </source>
</evidence>
<comment type="subcellular location">
    <subcellularLocation>
        <location evidence="1">Membrane</location>
    </subcellularLocation>
</comment>
<dbReference type="InterPro" id="IPR001258">
    <property type="entry name" value="NHL_repeat"/>
</dbReference>
<proteinExistence type="predicted"/>
<sequence>MNLLLIELSFGQSINQPKLCASATWNPNGLTFANISTIGSLPSTVFVTINNSVYIAASNLNEIQMWSESSTQPMKVISNGLNSPTGLFVSDDGDIYVNNGLVNGRIDKWTSNTWKLVSTMNISYACCSLFVDKNKSLYCSMCNHHQVIKMLLTNGSNLTVVTAGNTTAGSASNTLSSPQGIFVDSSFQLYVADCGNDRIQVFKPGQLSGTTIVSNKTLGTIDLNCPQMIIIDANGYLFIADGNNNRIIGSDPNGFRCIVGCTGNAGSANNQLSKPSSLSFDSYGNLFVIDQNNSRVQKFLLTTNRCGASYNRPKLCPNATWNPNATSFVTSLAGVALPHDLFVDINNTVYLVAPSLSRVRVWLNGDNTSMNSISGDLNSSLAIFVSITGDIYVDNGKNRHRVDKLLLNTTNSTTALYVAGGCYGLFIDINDNLYCSMDPYPQVSKRSLVSDVNTSTTIAGTGLAGNASNQLKGPRGIFVDADFTLYVADSQNHRIQLFRLGQLNGSTIAGNGAKNTTNLTYPTGIILDADGYMFVVEWGANRIVRSSPYGFQCIAGCSGVAGAASYQLSRPNCISFDSDGNIFVADYANNRVQKFWITGNDCGHTTMQQTTTQPQRAQTSLPTITTSISNETCYAPDITLIPSTSSLSSPLQFRRNQDLYISSTVQLNCATSLSMTVQWTVHNCSSSSCLFSLLLDQTVATTFTELYIPARILPLGTYQLKLTATMTNFSYLTSSSSAYVRITSSGITANLVQYGTSMITCGHQQNLTLNPGEFSLDLDGNSFNASEWKYEYYCRIYGVSNFPHISGRLLSIDDPQTYSSNSSCITYSSGNTTSVIYDGVSLSPKSSMTILSHSLISNQTYQIMVYMENYRNSSLQATGYLLVRVDDSRPQMIVVACSISQMCIPNMEFQLVNPTTQVILFSDCSGSCANASLSTVQWTLFNRTQQYENIWFFGMNTTNFTATSELFSSNPQIVYWRFEVVYGFVNEISSSALNFVINQPPRNGSCSISPLNGTTLTLFSISCSEWFDEDDIKDYSLYGRTQDRPNPVMIAFSSVSQFNVRLPSGDANSSLLDLTLIIRDTFDCITELNMTSVVVKSDPLLFAALMNILQNPSTTNPLLQILSSGNQNILAQLLTSISQHLNQLNDESVSMAILNGVPASSIYISSLLTQTLPTASGQFNQSALNAYKQQLNTYANILDYLVPYTQNLLITTSNSIRLQAAMLNQLTQATNQLTRTSAMIASRKCYKLAQSLYSMATRIPFEDVQSAVEHIAQCASNVLTSVNSPLQERSIILDLDYSRANTFPRDYDTDLESPWSNPNLFADENNFSWEAIGKGRNLYYQKQLASEISAQADETTALLTSALNIHLNIGQNLTINVSTMFMSVEILSLNSIVNRINQPLSNIFVHLPTTLNLNASDYQTFGLRSIVQKLSTFDELHTETFMNMSRTFSLTILDQYGNELPVRTNFTHPFEFRIPRDSIITIPQKTLQNVTSFNSLPHHLLFNLHYVDLIQAKNLSVSVHIEIHSLDASLGYLFVYKFDDSPRLESSIDGWTFFCASNVTNDTMYQYFIDNHATKNHQSVIFGLRELNSTEISRFCINSSINYTFPPIPNDPFNFTSDYELRVYTSGCYYLDTDNQWKSDGLLVGPMTNHNETQCFSTHLSTFTSGFLIHPIPTTWNYVFADIELCVNPTVYVFFTFIFSVYSLLVIYTSYKAERSSKKRYLFA</sequence>
<dbReference type="GO" id="GO:0006816">
    <property type="term" value="P:calcium ion transport"/>
    <property type="evidence" value="ECO:0007669"/>
    <property type="project" value="TreeGrafter"/>
</dbReference>
<evidence type="ECO:0000256" key="2">
    <source>
        <dbReference type="ARBA" id="ARBA00022692"/>
    </source>
</evidence>
<evidence type="ECO:0000256" key="4">
    <source>
        <dbReference type="ARBA" id="ARBA00022989"/>
    </source>
</evidence>
<dbReference type="Pfam" id="PF02010">
    <property type="entry name" value="REJ"/>
    <property type="match status" value="1"/>
</dbReference>
<comment type="caution">
    <text evidence="9">The sequence shown here is derived from an EMBL/GenBank/DDBJ whole genome shotgun (WGS) entry which is preliminary data.</text>
</comment>
<gene>
    <name evidence="9" type="ORF">EDS130_LOCUS5723</name>
</gene>
<feature type="domain" description="PKD/REJ-like" evidence="8">
    <location>
        <begin position="663"/>
        <end position="1134"/>
    </location>
</feature>
<dbReference type="SUPFAM" id="SSF101898">
    <property type="entry name" value="NHL repeat"/>
    <property type="match status" value="2"/>
</dbReference>
<dbReference type="OrthoDB" id="10053169at2759"/>
<feature type="repeat" description="NHL" evidence="6">
    <location>
        <begin position="175"/>
        <end position="205"/>
    </location>
</feature>
<protein>
    <recommendedName>
        <fullName evidence="8">PKD/REJ-like domain-containing protein</fullName>
    </recommendedName>
</protein>
<organism evidence="9 10">
    <name type="scientific">Adineta ricciae</name>
    <name type="common">Rotifer</name>
    <dbReference type="NCBI Taxonomy" id="249248"/>
    <lineage>
        <taxon>Eukaryota</taxon>
        <taxon>Metazoa</taxon>
        <taxon>Spiralia</taxon>
        <taxon>Gnathifera</taxon>
        <taxon>Rotifera</taxon>
        <taxon>Eurotatoria</taxon>
        <taxon>Bdelloidea</taxon>
        <taxon>Adinetida</taxon>
        <taxon>Adinetidae</taxon>
        <taxon>Adineta</taxon>
    </lineage>
</organism>
<evidence type="ECO:0000259" key="8">
    <source>
        <dbReference type="Pfam" id="PF02010"/>
    </source>
</evidence>
<dbReference type="InterPro" id="IPR011042">
    <property type="entry name" value="6-blade_b-propeller_TolB-like"/>
</dbReference>
<dbReference type="EMBL" id="CAJNOJ010000016">
    <property type="protein sequence ID" value="CAF0818474.1"/>
    <property type="molecule type" value="Genomic_DNA"/>
</dbReference>
<feature type="transmembrane region" description="Helical" evidence="7">
    <location>
        <begin position="1691"/>
        <end position="1711"/>
    </location>
</feature>
<keyword evidence="5 7" id="KW-0472">Membrane</keyword>
<evidence type="ECO:0000256" key="6">
    <source>
        <dbReference type="PROSITE-ProRule" id="PRU00504"/>
    </source>
</evidence>
<evidence type="ECO:0000256" key="1">
    <source>
        <dbReference type="ARBA" id="ARBA00004370"/>
    </source>
</evidence>
<name>A0A813TZ14_ADIRI</name>
<evidence type="ECO:0000256" key="5">
    <source>
        <dbReference type="ARBA" id="ARBA00023136"/>
    </source>
</evidence>
<reference evidence="9" key="1">
    <citation type="submission" date="2021-02" db="EMBL/GenBank/DDBJ databases">
        <authorList>
            <person name="Nowell W R."/>
        </authorList>
    </citation>
    <scope>NUCLEOTIDE SEQUENCE</scope>
</reference>
<dbReference type="PROSITE" id="PS51125">
    <property type="entry name" value="NHL"/>
    <property type="match status" value="3"/>
</dbReference>
<dbReference type="Gene3D" id="2.120.10.30">
    <property type="entry name" value="TolB, C-terminal domain"/>
    <property type="match status" value="2"/>
</dbReference>
<dbReference type="Proteomes" id="UP000663852">
    <property type="component" value="Unassembled WGS sequence"/>
</dbReference>
<dbReference type="CDD" id="cd05819">
    <property type="entry name" value="NHL"/>
    <property type="match status" value="2"/>
</dbReference>
<accession>A0A813TZ14</accession>